<dbReference type="EMBL" id="FXTC01000006">
    <property type="protein sequence ID" value="SMO74497.1"/>
    <property type="molecule type" value="Genomic_DNA"/>
</dbReference>
<accession>A0A521DS14</accession>
<dbReference type="RefSeq" id="WP_142718541.1">
    <property type="nucleotide sequence ID" value="NZ_FXTC01000006.1"/>
</dbReference>
<evidence type="ECO:0000313" key="2">
    <source>
        <dbReference type="Proteomes" id="UP000316916"/>
    </source>
</evidence>
<evidence type="ECO:0000313" key="1">
    <source>
        <dbReference type="EMBL" id="SMO74497.1"/>
    </source>
</evidence>
<protein>
    <submittedName>
        <fullName evidence="1">Uncharacterized protein</fullName>
    </submittedName>
</protein>
<dbReference type="Proteomes" id="UP000316916">
    <property type="component" value="Unassembled WGS sequence"/>
</dbReference>
<gene>
    <name evidence="1" type="ORF">SAMN06265171_10643</name>
</gene>
<name>A0A521DS14_9FLAO</name>
<keyword evidence="2" id="KW-1185">Reference proteome</keyword>
<organism evidence="1 2">
    <name type="scientific">Chryseobacterium rhizoplanae</name>
    <dbReference type="NCBI Taxonomy" id="1609531"/>
    <lineage>
        <taxon>Bacteria</taxon>
        <taxon>Pseudomonadati</taxon>
        <taxon>Bacteroidota</taxon>
        <taxon>Flavobacteriia</taxon>
        <taxon>Flavobacteriales</taxon>
        <taxon>Weeksellaceae</taxon>
        <taxon>Chryseobacterium group</taxon>
        <taxon>Chryseobacterium</taxon>
    </lineage>
</organism>
<dbReference type="AlphaFoldDB" id="A0A521DS14"/>
<sequence length="236" mass="26889">MKKIVICQIALSFVLMNCQGKGTEKSVSQAEKTSVTSKPVNQTQGKMDFKDLKFGTNGEELLKGIGLTANDNASGDFNTSVDYVEFQFPKDKNLNLSLFNNTLQSATDDISVFYSKNDKKVWCYEMVLQNNPNTDAILSAIEKKAGHKADFSDKKVNTKERPIFLDENGEFKTDHIEETIQVWEDKEAKTTFFTIHTVNLSKKPNENTLKIFALDKTSPKYKEWVSYRSLDMFYNK</sequence>
<reference evidence="1 2" key="1">
    <citation type="submission" date="2017-05" db="EMBL/GenBank/DDBJ databases">
        <authorList>
            <person name="Varghese N."/>
            <person name="Submissions S."/>
        </authorList>
    </citation>
    <scope>NUCLEOTIDE SEQUENCE [LARGE SCALE GENOMIC DNA]</scope>
    <source>
        <strain evidence="1 2">DSM 29371</strain>
    </source>
</reference>
<proteinExistence type="predicted"/>